<proteinExistence type="predicted"/>
<protein>
    <submittedName>
        <fullName evidence="1">Uncharacterized protein</fullName>
    </submittedName>
</protein>
<evidence type="ECO:0000313" key="1">
    <source>
        <dbReference type="EMBL" id="QHT33905.1"/>
    </source>
</evidence>
<accession>A0A6C0F3P1</accession>
<dbReference type="AlphaFoldDB" id="A0A6C0F3P1"/>
<sequence>MYVHNDPTCIIFLHDRFFKKKSFFSSSKYKKLIKELENKGIAVASITDIINYQNTNNVNNINNSNKQNNNVTFNNVPEYDNNNNNNNNKDLSLVTNSLLIETPSMIKGSENDENENEQIKQIDQIDHNNVSRQVSGIRPILKNDKERDKERERERLRIPEKTSLINFRRKYTTTHHTPSYTPSYTPKQITLSFDDKLFPEINCLYFHLFNGQYYNDSIYIKRKVEKEREMLLLLAGKLGVEHLSYHSTITETTLSHIDAEINVKGIENKIQYTKNKIDHVTVSSEEVYQNRGAPVYLNSKSREQLNYNIEQSLGSMKSNIFSYDYYKTNAKLEAFVYKRFVFKMESMDYMIDVEDISEKSFIVKTCFMNYGLGVRVDKNISYSESIKYHFSFYTDKELRMELMKIARQDNDNFLVIREIYDADKDNRDQSVHYISDYVKNEALKLNYITNLQNYILDVGFDAYYTLCHNFNSSSQIRDWLYTMDREYNERMIREKEKYKKDEKENICEKETNKQETNCDRSDNTKFINNNIPKEINIEDRVSKYKDLTTNLNRFISRSLDNLIDGYGYGNGNEYGNGYRILEMTSPEEENEIYKECYSNCDKKYKPVYVENDENNKTRLDMYKFISSIKPPPVPSNVQNIDRKLASDSFLDTIKDNIGTKNILNLDLAGSTI</sequence>
<name>A0A6C0F3P1_9ZZZZ</name>
<dbReference type="EMBL" id="MN738980">
    <property type="protein sequence ID" value="QHT33905.1"/>
    <property type="molecule type" value="Genomic_DNA"/>
</dbReference>
<reference evidence="1" key="1">
    <citation type="journal article" date="2020" name="Nature">
        <title>Giant virus diversity and host interactions through global metagenomics.</title>
        <authorList>
            <person name="Schulz F."/>
            <person name="Roux S."/>
            <person name="Paez-Espino D."/>
            <person name="Jungbluth S."/>
            <person name="Walsh D.A."/>
            <person name="Denef V.J."/>
            <person name="McMahon K.D."/>
            <person name="Konstantinidis K.T."/>
            <person name="Eloe-Fadrosh E.A."/>
            <person name="Kyrpides N.C."/>
            <person name="Woyke T."/>
        </authorList>
    </citation>
    <scope>NUCLEOTIDE SEQUENCE</scope>
    <source>
        <strain evidence="1">GVMAG-M-3300009161-52</strain>
    </source>
</reference>
<organism evidence="1">
    <name type="scientific">viral metagenome</name>
    <dbReference type="NCBI Taxonomy" id="1070528"/>
    <lineage>
        <taxon>unclassified sequences</taxon>
        <taxon>metagenomes</taxon>
        <taxon>organismal metagenomes</taxon>
    </lineage>
</organism>